<feature type="transmembrane region" description="Helical" evidence="1">
    <location>
        <begin position="115"/>
        <end position="137"/>
    </location>
</feature>
<evidence type="ECO:0000313" key="3">
    <source>
        <dbReference type="EMBL" id="KAF2749863.1"/>
    </source>
</evidence>
<feature type="transmembrane region" description="Helical" evidence="1">
    <location>
        <begin position="83"/>
        <end position="103"/>
    </location>
</feature>
<accession>A0A6A6VI92</accession>
<proteinExistence type="predicted"/>
<feature type="signal peptide" evidence="2">
    <location>
        <begin position="1"/>
        <end position="25"/>
    </location>
</feature>
<feature type="transmembrane region" description="Helical" evidence="1">
    <location>
        <begin position="231"/>
        <end position="252"/>
    </location>
</feature>
<gene>
    <name evidence="3" type="ORF">M011DRAFT_465520</name>
</gene>
<keyword evidence="4" id="KW-1185">Reference proteome</keyword>
<evidence type="ECO:0000256" key="2">
    <source>
        <dbReference type="SAM" id="SignalP"/>
    </source>
</evidence>
<keyword evidence="2" id="KW-0732">Signal</keyword>
<evidence type="ECO:0000313" key="4">
    <source>
        <dbReference type="Proteomes" id="UP000799440"/>
    </source>
</evidence>
<dbReference type="AlphaFoldDB" id="A0A6A6VI92"/>
<dbReference type="Proteomes" id="UP000799440">
    <property type="component" value="Unassembled WGS sequence"/>
</dbReference>
<dbReference type="EMBL" id="MU006565">
    <property type="protein sequence ID" value="KAF2749863.1"/>
    <property type="molecule type" value="Genomic_DNA"/>
</dbReference>
<feature type="transmembrane region" description="Helical" evidence="1">
    <location>
        <begin position="157"/>
        <end position="182"/>
    </location>
</feature>
<feature type="chain" id="PRO_5025436263" evidence="2">
    <location>
        <begin position="26"/>
        <end position="289"/>
    </location>
</feature>
<name>A0A6A6VI92_9PLEO</name>
<reference evidence="3" key="1">
    <citation type="journal article" date="2020" name="Stud. Mycol.">
        <title>101 Dothideomycetes genomes: a test case for predicting lifestyles and emergence of pathogens.</title>
        <authorList>
            <person name="Haridas S."/>
            <person name="Albert R."/>
            <person name="Binder M."/>
            <person name="Bloem J."/>
            <person name="Labutti K."/>
            <person name="Salamov A."/>
            <person name="Andreopoulos B."/>
            <person name="Baker S."/>
            <person name="Barry K."/>
            <person name="Bills G."/>
            <person name="Bluhm B."/>
            <person name="Cannon C."/>
            <person name="Castanera R."/>
            <person name="Culley D."/>
            <person name="Daum C."/>
            <person name="Ezra D."/>
            <person name="Gonzalez J."/>
            <person name="Henrissat B."/>
            <person name="Kuo A."/>
            <person name="Liang C."/>
            <person name="Lipzen A."/>
            <person name="Lutzoni F."/>
            <person name="Magnuson J."/>
            <person name="Mondo S."/>
            <person name="Nolan M."/>
            <person name="Ohm R."/>
            <person name="Pangilinan J."/>
            <person name="Park H.-J."/>
            <person name="Ramirez L."/>
            <person name="Alfaro M."/>
            <person name="Sun H."/>
            <person name="Tritt A."/>
            <person name="Yoshinaga Y."/>
            <person name="Zwiers L.-H."/>
            <person name="Turgeon B."/>
            <person name="Goodwin S."/>
            <person name="Spatafora J."/>
            <person name="Crous P."/>
            <person name="Grigoriev I."/>
        </authorList>
    </citation>
    <scope>NUCLEOTIDE SEQUENCE</scope>
    <source>
        <strain evidence="3">CBS 119925</strain>
    </source>
</reference>
<sequence>MVQTISRAAAFSALFSLLSAQYASAQYASGQDYAEYIGYTASGSTAPQATASSGSYDYFYSGLYRRADDTTLSQDFQERWGPLASGSCAAFLVVVVAPFSGVLVQLFQFRSAIQFWSFIALFLGLLAVFTGAIAIGSPENWVRPAAHIYEPLLRAHIILGFVTLWLFAVNLSWYVLCGFPCWEKKDAPVQTGMRRRGWTVNAWLSWLVFVVGTVNVMVSVVGGFGGKRKPAVVGGLVTSLVWIVGAMSVLFFRNMWQRPKAVKEAKKEKEDDSDEEISLKEALRRFDKI</sequence>
<keyword evidence="1" id="KW-1133">Transmembrane helix</keyword>
<keyword evidence="1" id="KW-0472">Membrane</keyword>
<keyword evidence="1" id="KW-0812">Transmembrane</keyword>
<protein>
    <submittedName>
        <fullName evidence="3">Uncharacterized protein</fullName>
    </submittedName>
</protein>
<feature type="transmembrane region" description="Helical" evidence="1">
    <location>
        <begin position="203"/>
        <end position="225"/>
    </location>
</feature>
<evidence type="ECO:0000256" key="1">
    <source>
        <dbReference type="SAM" id="Phobius"/>
    </source>
</evidence>
<organism evidence="3 4">
    <name type="scientific">Sporormia fimetaria CBS 119925</name>
    <dbReference type="NCBI Taxonomy" id="1340428"/>
    <lineage>
        <taxon>Eukaryota</taxon>
        <taxon>Fungi</taxon>
        <taxon>Dikarya</taxon>
        <taxon>Ascomycota</taxon>
        <taxon>Pezizomycotina</taxon>
        <taxon>Dothideomycetes</taxon>
        <taxon>Pleosporomycetidae</taxon>
        <taxon>Pleosporales</taxon>
        <taxon>Sporormiaceae</taxon>
        <taxon>Sporormia</taxon>
    </lineage>
</organism>